<dbReference type="PRINTS" id="PR00786">
    <property type="entry name" value="NEPRILYSIN"/>
</dbReference>
<dbReference type="AlphaFoldDB" id="A0A1Y1X106"/>
<dbReference type="GO" id="GO:0004222">
    <property type="term" value="F:metalloendopeptidase activity"/>
    <property type="evidence" value="ECO:0007669"/>
    <property type="project" value="InterPro"/>
</dbReference>
<dbReference type="Pfam" id="PF05649">
    <property type="entry name" value="Peptidase_M13_N"/>
    <property type="match status" value="1"/>
</dbReference>
<sequence length="802" mass="92857">MNYKNLHIIFSFIAFALMVLSSPINNEDSDNGSSTEEDIIGENSVAEILSNDERSGEELNYIPEVGETPEVTEVPEVSQIPEVGESPEVTEVPEVTEIPEVTEDPNEEICDTVQCQMKAERILGILNTEVDPCNNFYDFACGNWEKYMENEDSTSSTIKNMSVIIQAMLEGYHANENLTPEEQEYDVKNFEKLSYFFNSCMDTETINAKGIQPMLDLFTQLKIEENKSKYNNVDDLTDLLIKLDNLGLNFLFKTQSDKNLFNPKINSIYFRQPDLGLMNKSNYKNPYMVITYKNIMNAMFTKLFQDQDQNQDQKDINIEKMVESTFGFEEKLSEIVEDLADDPININQDVSSINSMEKAYPYINWKNYVNKRFEDLGVKVTFNENDENIMVVFDSPYYEKLSKVLKETDNETIALYAKWKLILTYFKYFGDDVYEIFDDYLTYSLGVSPKMIPRPLICTFFLKDNLSLSASKLFVERAFGGDSKKVAENMSKYIKESLTNNFSKLSWLDETTKQNAIKKASNVNYEIGYPDFIMDPKQLYQFYENLIINPFDLLSNAKSNQAYTIIKQFETIGKEVEPYFWGLSGNAPFEINAFFNFPSNKFYYLAGYIQEPKFSPYYPSYINYGSVGSTIGHELTHAFDEVGKEYDYEGKFNNWWTNSTEEEFNQLSKCFIDQYQQYYITDYNGEKQYLNGVKSLCENIADNGGVSRSYEAWKLSLEKDPEAKQNNKSLPGLSQQFTHDQLFFISFGQNWCSKEYTVISDEYHAPDKFRVLGSLVNNDYFAKTFNCPLNSPMNPEKKCKIW</sequence>
<name>A0A1Y1X106_9FUNG</name>
<keyword evidence="3" id="KW-0645">Protease</keyword>
<dbReference type="Pfam" id="PF01431">
    <property type="entry name" value="Peptidase_M13"/>
    <property type="match status" value="1"/>
</dbReference>
<keyword evidence="6" id="KW-0862">Zinc</keyword>
<reference evidence="11 12" key="2">
    <citation type="submission" date="2016-08" db="EMBL/GenBank/DDBJ databases">
        <title>Pervasive Adenine N6-methylation of Active Genes in Fungi.</title>
        <authorList>
            <consortium name="DOE Joint Genome Institute"/>
            <person name="Mondo S.J."/>
            <person name="Dannebaum R.O."/>
            <person name="Kuo R.C."/>
            <person name="Labutti K."/>
            <person name="Haridas S."/>
            <person name="Kuo A."/>
            <person name="Salamov A."/>
            <person name="Ahrendt S.R."/>
            <person name="Lipzen A."/>
            <person name="Sullivan W."/>
            <person name="Andreopoulos W.B."/>
            <person name="Clum A."/>
            <person name="Lindquist E."/>
            <person name="Daum C."/>
            <person name="Ramamoorthy G.K."/>
            <person name="Gryganskyi A."/>
            <person name="Culley D."/>
            <person name="Magnuson J.K."/>
            <person name="James T.Y."/>
            <person name="O'Malley M.A."/>
            <person name="Stajich J.E."/>
            <person name="Spatafora J.W."/>
            <person name="Visel A."/>
            <person name="Grigoriev I.V."/>
        </authorList>
    </citation>
    <scope>NUCLEOTIDE SEQUENCE [LARGE SCALE GENOMIC DNA]</scope>
    <source>
        <strain evidence="11 12">S4</strain>
    </source>
</reference>
<evidence type="ECO:0000256" key="7">
    <source>
        <dbReference type="ARBA" id="ARBA00023049"/>
    </source>
</evidence>
<feature type="chain" id="PRO_5012463293" evidence="8">
    <location>
        <begin position="22"/>
        <end position="802"/>
    </location>
</feature>
<accession>A0A1Y1X106</accession>
<dbReference type="OrthoDB" id="6475849at2759"/>
<dbReference type="Gene3D" id="3.40.390.10">
    <property type="entry name" value="Collagenase (Catalytic Domain)"/>
    <property type="match status" value="1"/>
</dbReference>
<dbReference type="PROSITE" id="PS51885">
    <property type="entry name" value="NEPRILYSIN"/>
    <property type="match status" value="1"/>
</dbReference>
<evidence type="ECO:0000256" key="6">
    <source>
        <dbReference type="ARBA" id="ARBA00022833"/>
    </source>
</evidence>
<dbReference type="PANTHER" id="PTHR11733:SF167">
    <property type="entry name" value="FI17812P1-RELATED"/>
    <property type="match status" value="1"/>
</dbReference>
<dbReference type="InterPro" id="IPR042089">
    <property type="entry name" value="Peptidase_M13_dom_2"/>
</dbReference>
<dbReference type="GO" id="GO:0046872">
    <property type="term" value="F:metal ion binding"/>
    <property type="evidence" value="ECO:0007669"/>
    <property type="project" value="UniProtKB-KW"/>
</dbReference>
<evidence type="ECO:0000256" key="8">
    <source>
        <dbReference type="SAM" id="SignalP"/>
    </source>
</evidence>
<dbReference type="SUPFAM" id="SSF55486">
    <property type="entry name" value="Metalloproteases ('zincins'), catalytic domain"/>
    <property type="match status" value="1"/>
</dbReference>
<comment type="similarity">
    <text evidence="2">Belongs to the peptidase M13 family.</text>
</comment>
<keyword evidence="5" id="KW-0378">Hydrolase</keyword>
<evidence type="ECO:0000256" key="1">
    <source>
        <dbReference type="ARBA" id="ARBA00001947"/>
    </source>
</evidence>
<evidence type="ECO:0000256" key="5">
    <source>
        <dbReference type="ARBA" id="ARBA00022801"/>
    </source>
</evidence>
<dbReference type="EMBL" id="MCFG01000190">
    <property type="protein sequence ID" value="ORX79024.1"/>
    <property type="molecule type" value="Genomic_DNA"/>
</dbReference>
<evidence type="ECO:0000259" key="10">
    <source>
        <dbReference type="Pfam" id="PF05649"/>
    </source>
</evidence>
<evidence type="ECO:0000313" key="12">
    <source>
        <dbReference type="Proteomes" id="UP000193944"/>
    </source>
</evidence>
<feature type="domain" description="Peptidase M13 N-terminal" evidence="10">
    <location>
        <begin position="132"/>
        <end position="530"/>
    </location>
</feature>
<keyword evidence="4" id="KW-0479">Metal-binding</keyword>
<evidence type="ECO:0000256" key="4">
    <source>
        <dbReference type="ARBA" id="ARBA00022723"/>
    </source>
</evidence>
<evidence type="ECO:0000313" key="11">
    <source>
        <dbReference type="EMBL" id="ORX79024.1"/>
    </source>
</evidence>
<dbReference type="InterPro" id="IPR018497">
    <property type="entry name" value="Peptidase_M13_C"/>
</dbReference>
<keyword evidence="8" id="KW-0732">Signal</keyword>
<comment type="caution">
    <text evidence="11">The sequence shown here is derived from an EMBL/GenBank/DDBJ whole genome shotgun (WGS) entry which is preliminary data.</text>
</comment>
<dbReference type="InterPro" id="IPR024079">
    <property type="entry name" value="MetalloPept_cat_dom_sf"/>
</dbReference>
<dbReference type="PANTHER" id="PTHR11733">
    <property type="entry name" value="ZINC METALLOPROTEASE FAMILY M13 NEPRILYSIN-RELATED"/>
    <property type="match status" value="1"/>
</dbReference>
<dbReference type="InterPro" id="IPR008753">
    <property type="entry name" value="Peptidase_M13_N"/>
</dbReference>
<evidence type="ECO:0000256" key="2">
    <source>
        <dbReference type="ARBA" id="ARBA00007357"/>
    </source>
</evidence>
<dbReference type="CDD" id="cd08662">
    <property type="entry name" value="M13"/>
    <property type="match status" value="1"/>
</dbReference>
<proteinExistence type="inferred from homology"/>
<feature type="signal peptide" evidence="8">
    <location>
        <begin position="1"/>
        <end position="21"/>
    </location>
</feature>
<dbReference type="InterPro" id="IPR000718">
    <property type="entry name" value="Peptidase_M13"/>
</dbReference>
<protein>
    <submittedName>
        <fullName evidence="11">Zincin</fullName>
    </submittedName>
</protein>
<dbReference type="Gene3D" id="1.10.1380.10">
    <property type="entry name" value="Neutral endopeptidase , domain2"/>
    <property type="match status" value="1"/>
</dbReference>
<dbReference type="GO" id="GO:0016485">
    <property type="term" value="P:protein processing"/>
    <property type="evidence" value="ECO:0007669"/>
    <property type="project" value="TreeGrafter"/>
</dbReference>
<organism evidence="11 12">
    <name type="scientific">Anaeromyces robustus</name>
    <dbReference type="NCBI Taxonomy" id="1754192"/>
    <lineage>
        <taxon>Eukaryota</taxon>
        <taxon>Fungi</taxon>
        <taxon>Fungi incertae sedis</taxon>
        <taxon>Chytridiomycota</taxon>
        <taxon>Chytridiomycota incertae sedis</taxon>
        <taxon>Neocallimastigomycetes</taxon>
        <taxon>Neocallimastigales</taxon>
        <taxon>Neocallimastigaceae</taxon>
        <taxon>Anaeromyces</taxon>
    </lineage>
</organism>
<reference evidence="11 12" key="1">
    <citation type="submission" date="2016-08" db="EMBL/GenBank/DDBJ databases">
        <title>A Parts List for Fungal Cellulosomes Revealed by Comparative Genomics.</title>
        <authorList>
            <consortium name="DOE Joint Genome Institute"/>
            <person name="Haitjema C.H."/>
            <person name="Gilmore S.P."/>
            <person name="Henske J.K."/>
            <person name="Solomon K.V."/>
            <person name="De Groot R."/>
            <person name="Kuo A."/>
            <person name="Mondo S.J."/>
            <person name="Salamov A.A."/>
            <person name="Labutti K."/>
            <person name="Zhao Z."/>
            <person name="Chiniquy J."/>
            <person name="Barry K."/>
            <person name="Brewer H.M."/>
            <person name="Purvine S.O."/>
            <person name="Wright A.T."/>
            <person name="Boxma B."/>
            <person name="Van Alen T."/>
            <person name="Hackstein J.H."/>
            <person name="Baker S.E."/>
            <person name="Grigoriev I.V."/>
            <person name="O'Malley M.A."/>
        </authorList>
    </citation>
    <scope>NUCLEOTIDE SEQUENCE [LARGE SCALE GENOMIC DNA]</scope>
    <source>
        <strain evidence="11 12">S4</strain>
    </source>
</reference>
<dbReference type="Proteomes" id="UP000193944">
    <property type="component" value="Unassembled WGS sequence"/>
</dbReference>
<comment type="cofactor">
    <cofactor evidence="1">
        <name>Zn(2+)</name>
        <dbReference type="ChEBI" id="CHEBI:29105"/>
    </cofactor>
</comment>
<keyword evidence="12" id="KW-1185">Reference proteome</keyword>
<gene>
    <name evidence="11" type="ORF">BCR32DRAFT_281780</name>
</gene>
<feature type="domain" description="Peptidase M13 C-terminal" evidence="9">
    <location>
        <begin position="592"/>
        <end position="801"/>
    </location>
</feature>
<keyword evidence="7" id="KW-0482">Metalloprotease</keyword>
<evidence type="ECO:0000256" key="3">
    <source>
        <dbReference type="ARBA" id="ARBA00022670"/>
    </source>
</evidence>
<evidence type="ECO:0000259" key="9">
    <source>
        <dbReference type="Pfam" id="PF01431"/>
    </source>
</evidence>
<dbReference type="GO" id="GO:0005886">
    <property type="term" value="C:plasma membrane"/>
    <property type="evidence" value="ECO:0007669"/>
    <property type="project" value="TreeGrafter"/>
</dbReference>